<dbReference type="GO" id="GO:0033557">
    <property type="term" value="C:Slx1-Slx4 complex"/>
    <property type="evidence" value="ECO:0007669"/>
    <property type="project" value="InterPro"/>
</dbReference>
<evidence type="ECO:0000256" key="1">
    <source>
        <dbReference type="ARBA" id="ARBA00004123"/>
    </source>
</evidence>
<feature type="region of interest" description="Disordered" evidence="17">
    <location>
        <begin position="492"/>
        <end position="541"/>
    </location>
</feature>
<feature type="region of interest" description="Disordered" evidence="17">
    <location>
        <begin position="1785"/>
        <end position="1892"/>
    </location>
</feature>
<dbReference type="CDD" id="cd22999">
    <property type="entry name" value="SAP_SLX4"/>
    <property type="match status" value="1"/>
</dbReference>
<feature type="compositionally biased region" description="Polar residues" evidence="17">
    <location>
        <begin position="87"/>
        <end position="110"/>
    </location>
</feature>
<dbReference type="GO" id="GO:0006260">
    <property type="term" value="P:DNA replication"/>
    <property type="evidence" value="ECO:0007669"/>
    <property type="project" value="InterPro"/>
</dbReference>
<dbReference type="GO" id="GO:0000712">
    <property type="term" value="P:resolution of meiotic recombination intermediates"/>
    <property type="evidence" value="ECO:0007669"/>
    <property type="project" value="TreeGrafter"/>
</dbReference>
<dbReference type="SMART" id="SM00225">
    <property type="entry name" value="BTB"/>
    <property type="match status" value="1"/>
</dbReference>
<evidence type="ECO:0000256" key="5">
    <source>
        <dbReference type="ARBA" id="ARBA00022723"/>
    </source>
</evidence>
<keyword evidence="9" id="KW-0862">Zinc</keyword>
<dbReference type="FunFam" id="3.30.710.10:FF:000116">
    <property type="entry name" value="SLX4 structure-specific endonuclease subunit"/>
    <property type="match status" value="1"/>
</dbReference>
<keyword evidence="20" id="KW-0255">Endonuclease</keyword>
<feature type="compositionally biased region" description="Polar residues" evidence="17">
    <location>
        <begin position="1006"/>
        <end position="1019"/>
    </location>
</feature>
<keyword evidence="5" id="KW-0479">Metal-binding</keyword>
<feature type="compositionally biased region" description="Basic residues" evidence="17">
    <location>
        <begin position="371"/>
        <end position="388"/>
    </location>
</feature>
<gene>
    <name evidence="20" type="primary">slx4</name>
</gene>
<feature type="compositionally biased region" description="Acidic residues" evidence="17">
    <location>
        <begin position="1702"/>
        <end position="1711"/>
    </location>
</feature>
<comment type="subcellular location">
    <subcellularLocation>
        <location evidence="1">Nucleus</location>
    </subcellularLocation>
</comment>
<dbReference type="InterPro" id="IPR011333">
    <property type="entry name" value="SKP1/BTB/POZ_sf"/>
</dbReference>
<feature type="compositionally biased region" description="Low complexity" evidence="17">
    <location>
        <begin position="497"/>
        <end position="512"/>
    </location>
</feature>
<dbReference type="CTD" id="84464"/>
<evidence type="ECO:0000256" key="11">
    <source>
        <dbReference type="ARBA" id="ARBA00023172"/>
    </source>
</evidence>
<feature type="region of interest" description="Disordered" evidence="17">
    <location>
        <begin position="758"/>
        <end position="777"/>
    </location>
</feature>
<evidence type="ECO:0000256" key="2">
    <source>
        <dbReference type="ARBA" id="ARBA00006661"/>
    </source>
</evidence>
<keyword evidence="3" id="KW-1017">Isopeptide bond</keyword>
<feature type="region of interest" description="Disordered" evidence="17">
    <location>
        <begin position="282"/>
        <end position="328"/>
    </location>
</feature>
<feature type="compositionally biased region" description="Basic and acidic residues" evidence="17">
    <location>
        <begin position="913"/>
        <end position="926"/>
    </location>
</feature>
<feature type="compositionally biased region" description="Polar residues" evidence="17">
    <location>
        <begin position="1243"/>
        <end position="1255"/>
    </location>
</feature>
<feature type="compositionally biased region" description="Low complexity" evidence="17">
    <location>
        <begin position="927"/>
        <end position="936"/>
    </location>
</feature>
<feature type="compositionally biased region" description="Basic residues" evidence="17">
    <location>
        <begin position="1971"/>
        <end position="1980"/>
    </location>
</feature>
<feature type="region of interest" description="Disordered" evidence="17">
    <location>
        <begin position="782"/>
        <end position="1067"/>
    </location>
</feature>
<feature type="compositionally biased region" description="Basic residues" evidence="17">
    <location>
        <begin position="1993"/>
        <end position="2007"/>
    </location>
</feature>
<feature type="compositionally biased region" description="Basic and acidic residues" evidence="17">
    <location>
        <begin position="840"/>
        <end position="879"/>
    </location>
</feature>
<feature type="compositionally biased region" description="Basic and acidic residues" evidence="17">
    <location>
        <begin position="24"/>
        <end position="34"/>
    </location>
</feature>
<evidence type="ECO:0000256" key="6">
    <source>
        <dbReference type="ARBA" id="ARBA00022737"/>
    </source>
</evidence>
<feature type="compositionally biased region" description="Acidic residues" evidence="17">
    <location>
        <begin position="1798"/>
        <end position="1807"/>
    </location>
</feature>
<dbReference type="GO" id="GO:0006281">
    <property type="term" value="P:DNA repair"/>
    <property type="evidence" value="ECO:0007669"/>
    <property type="project" value="UniProtKB-KW"/>
</dbReference>
<feature type="region of interest" description="Disordered" evidence="17">
    <location>
        <begin position="1964"/>
        <end position="2007"/>
    </location>
</feature>
<dbReference type="PANTHER" id="PTHR21541">
    <property type="entry name" value="BTB POZ DOMAIN CONTAINING 12"/>
    <property type="match status" value="1"/>
</dbReference>
<evidence type="ECO:0000256" key="3">
    <source>
        <dbReference type="ARBA" id="ARBA00022499"/>
    </source>
</evidence>
<dbReference type="GO" id="GO:0032206">
    <property type="term" value="P:positive regulation of telomere maintenance"/>
    <property type="evidence" value="ECO:0007669"/>
    <property type="project" value="UniProtKB-ARBA"/>
</dbReference>
<feature type="region of interest" description="Disordered" evidence="17">
    <location>
        <begin position="24"/>
        <end position="164"/>
    </location>
</feature>
<feature type="region of interest" description="Disordered" evidence="17">
    <location>
        <begin position="557"/>
        <end position="591"/>
    </location>
</feature>
<feature type="compositionally biased region" description="Basic and acidic residues" evidence="17">
    <location>
        <begin position="111"/>
        <end position="121"/>
    </location>
</feature>
<dbReference type="GO" id="GO:0008270">
    <property type="term" value="F:zinc ion binding"/>
    <property type="evidence" value="ECO:0007669"/>
    <property type="project" value="UniProtKB-KW"/>
</dbReference>
<evidence type="ECO:0000256" key="7">
    <source>
        <dbReference type="ARBA" id="ARBA00022763"/>
    </source>
</evidence>
<evidence type="ECO:0000256" key="8">
    <source>
        <dbReference type="ARBA" id="ARBA00022771"/>
    </source>
</evidence>
<keyword evidence="6" id="KW-0677">Repeat</keyword>
<keyword evidence="20" id="KW-0540">Nuclease</keyword>
<feature type="region of interest" description="Disordered" evidence="17">
    <location>
        <begin position="717"/>
        <end position="743"/>
    </location>
</feature>
<feature type="compositionally biased region" description="Basic and acidic residues" evidence="17">
    <location>
        <begin position="962"/>
        <end position="982"/>
    </location>
</feature>
<evidence type="ECO:0000256" key="13">
    <source>
        <dbReference type="ARBA" id="ARBA00023242"/>
    </source>
</evidence>
<dbReference type="InterPro" id="IPR018574">
    <property type="entry name" value="Structure-sp_endonuc_su_Slx4"/>
</dbReference>
<evidence type="ECO:0000313" key="20">
    <source>
        <dbReference type="RefSeq" id="XP_031419336.1"/>
    </source>
</evidence>
<comment type="subunit">
    <text evidence="15">Forms a heterodimer with SLX1A/GIYD1. Interacts with ERCC4/XPF; catalytic subunit of the ERCC4-ERCC1 endonuclease. Interacts with MUS81; catalytic subunit of the MUS81-EME1 endonuclease. Interacts with MSH2; component of the MSH2-MSH3 mismatch repair complex. Interacts with TERF2-TERF2IP. Interacts with PLK1 and SLX4IP.</text>
</comment>
<accession>A0A6P8F5D1</accession>
<keyword evidence="19" id="KW-1185">Reference proteome</keyword>
<evidence type="ECO:0000256" key="16">
    <source>
        <dbReference type="ARBA" id="ARBA00076095"/>
    </source>
</evidence>
<feature type="region of interest" description="Disordered" evidence="17">
    <location>
        <begin position="1456"/>
        <end position="1721"/>
    </location>
</feature>
<feature type="compositionally biased region" description="Polar residues" evidence="17">
    <location>
        <begin position="287"/>
        <end position="300"/>
    </location>
</feature>
<evidence type="ECO:0000256" key="15">
    <source>
        <dbReference type="ARBA" id="ARBA00064578"/>
    </source>
</evidence>
<dbReference type="RefSeq" id="XP_031419336.1">
    <property type="nucleotide sequence ID" value="XM_031563476.2"/>
</dbReference>
<feature type="region of interest" description="Disordered" evidence="17">
    <location>
        <begin position="369"/>
        <end position="400"/>
    </location>
</feature>
<feature type="compositionally biased region" description="Basic and acidic residues" evidence="17">
    <location>
        <begin position="814"/>
        <end position="824"/>
    </location>
</feature>
<dbReference type="Gene3D" id="3.30.710.10">
    <property type="entry name" value="Potassium Channel Kv1.1, Chain A"/>
    <property type="match status" value="1"/>
</dbReference>
<evidence type="ECO:0000256" key="14">
    <source>
        <dbReference type="ARBA" id="ARBA00029496"/>
    </source>
</evidence>
<feature type="compositionally biased region" description="Basic and acidic residues" evidence="17">
    <location>
        <begin position="1531"/>
        <end position="1541"/>
    </location>
</feature>
<keyword evidence="4" id="KW-0597">Phosphoprotein</keyword>
<dbReference type="InterPro" id="IPR000210">
    <property type="entry name" value="BTB/POZ_dom"/>
</dbReference>
<keyword evidence="11" id="KW-0233">DNA recombination</keyword>
<evidence type="ECO:0000256" key="10">
    <source>
        <dbReference type="ARBA" id="ARBA00022843"/>
    </source>
</evidence>
<feature type="compositionally biased region" description="Low complexity" evidence="17">
    <location>
        <begin position="903"/>
        <end position="912"/>
    </location>
</feature>
<proteinExistence type="inferred from homology"/>
<feature type="compositionally biased region" description="Polar residues" evidence="17">
    <location>
        <begin position="1287"/>
        <end position="1306"/>
    </location>
</feature>
<comment type="similarity">
    <text evidence="2">Belongs to the SLX4 family.</text>
</comment>
<feature type="compositionally biased region" description="Polar residues" evidence="17">
    <location>
        <begin position="133"/>
        <end position="146"/>
    </location>
</feature>
<feature type="compositionally biased region" description="Basic and acidic residues" evidence="17">
    <location>
        <begin position="937"/>
        <end position="951"/>
    </location>
</feature>
<feature type="compositionally biased region" description="Low complexity" evidence="17">
    <location>
        <begin position="1654"/>
        <end position="1672"/>
    </location>
</feature>
<keyword evidence="10" id="KW-0832">Ubl conjugation</keyword>
<keyword evidence="12" id="KW-0234">DNA repair</keyword>
<keyword evidence="20" id="KW-0378">Hydrolase</keyword>
<dbReference type="GO" id="GO:0090656">
    <property type="term" value="P:t-circle formation"/>
    <property type="evidence" value="ECO:0007669"/>
    <property type="project" value="UniProtKB-ARBA"/>
</dbReference>
<dbReference type="PANTHER" id="PTHR21541:SF3">
    <property type="entry name" value="STRUCTURE-SPECIFIC ENDONUCLEASE SUBUNIT SLX4"/>
    <property type="match status" value="1"/>
</dbReference>
<feature type="compositionally biased region" description="Pro residues" evidence="17">
    <location>
        <begin position="423"/>
        <end position="432"/>
    </location>
</feature>
<keyword evidence="13" id="KW-0539">Nucleus</keyword>
<feature type="compositionally biased region" description="Low complexity" evidence="17">
    <location>
        <begin position="1317"/>
        <end position="1328"/>
    </location>
</feature>
<dbReference type="KEGG" id="char:105896877"/>
<keyword evidence="7" id="KW-0227">DNA damage</keyword>
<feature type="compositionally biased region" description="Basic and acidic residues" evidence="17">
    <location>
        <begin position="1470"/>
        <end position="1508"/>
    </location>
</feature>
<feature type="compositionally biased region" description="Acidic residues" evidence="17">
    <location>
        <begin position="758"/>
        <end position="768"/>
    </location>
</feature>
<sequence length="2007" mass="217211">MEDSDLDFSDLCSRLLKRRVRKKAVENVEEKKTGGGDGETQCKQSSSALSLPKRNKKSNNQPKKTTKKGDSSEPSGKQKTDPRAVLQTVSVSQFTENGTETPAVTQLATTQERKSAKEKVLSRMQRFKRVDPQQLQHADSIPSTSAEPECVRPPSSPLQNKELSPDERLALRLQQELDHEFEAETQAQAQGRVVDVDQGGLFFCQLCFRDLSAMSPQLRTQHINRCLDQTEGQEAPAPSRPVVPECPICGKGFKSLKSRSTHLKRCSADMGVPPAALLQALHRQASEAVSDSTAGQSAQTGGPKRRSPSDPNQPARKKPKKKAQPVDEDTMVALALSRSLLDQEVEKGRAKAIEVLEVKGAELQMSLGSALHRKPAAGAGKGKRRRKGAPTGPPPLLLRQDPEEALRRLQERVSLMLLRSRTPSPPPTPTLPPSALLPLPRVSCRGTGKGGTSASRPPAPLWHKSALPAGYGHATAEFYTPELSAFIQPYASPQRDQSPSTMTPPSTAQPAPSSRPPSADPASQAQPRSPSPAPSTPTSVLPSQAVQDLLELGGKGLYLAGDPDMGRSSAVVPEQQSPLTNTDSEERLKPNSLSSLSRLASDLGSMVNNPQLSDVQLQVDSGEVLFAHSFMLYARCPLLAEQIHASGFGVQEEGVPAAQRVLLGEVPAGAVLALLQFLYSTHCPLTPCLAPHVQDLASRFDLPELSQECQLYLRGPERDGSEAWGDAPAQEPGEGQEEQDGTQAQQHFLELLRSMWSSEDEGEEEEGQGDGRADREQGIRMEEQGSEGEENGGEEHVDEEELEEIYEFAATQRRGAESPLRPETESLEEEEKEEEEAEEDVRRCFEMEEEKTSERGAEEESEGGERGVEEESEGGERGVGRSMQEETPAGTGDCLTNCHHTDGSSSHLPDGSSSHHPDGSSSHHPDGSSSHLPDGSSSHHPDGSSSHHPDDSSAAMDTHGSVPEKDDQDVEQHLEPEPHADANMDDSYNHLFSQSWGEYAEPPAPQHQSKSRLSSTQVIDLSISPPAPTFQPSLPVPGLSPELTISRGSQRHRVSPELTISRGGQRHRVSPELTISRGSQMHRVSPELTISRGSQMHRLSPELTISLGGQRHRLSPELTISLGGQRHRLSPELTISRGSQRHRVSPELRVTQCGRVEALPSESQGRASHGSQSSTEVELIVLSDSSNDSPTCLSPSPPQPMCPQSPLVLPEDSPGYTCIKDVAKDQHSLSSSRTAQPIKDSCASHSTASDTTAMAQSLPPASGNACARDSPGDQSLLDGSAEVSWLVPSTPQISSRSRDGSTQTKSSIRRTRLFTGSSSPQSSSSSTSALGHSKALSNSSSCKGQSASEGSMSNQKPATSHQTQTKLQKSRPEVIGDDSPVFLPPSSLPRRLSSAADLTPCDSHRGASVDKPSSKRFPQPASSTPLHSGLESPMSSYVLSDSPFLCQVEKNRHFLDSGIAPRGSVPSDGSPERSGRLGRPHLREDSPSRDQQEAHTSKSTSRRKDSREGSNPSSSERTEKVSKNWHGFTSDTEKVDMNRVEEDSDAEIKVMGTVEAEDQDESSPQHSFSHYNEPPMPFDEPPMAYDEPPMAYDEPPMAFDDPPMASDEPPMAFDEPPMAFNDSWGFGDCRNSLQNPRFSLRLESSENTSLSPTAPLRAQASPPSPPAQGLLPQPVPALRTPPAVSPEPQPGTSVLDPKLWDSWEEDEEAEERGDAPPLSQRLLGAVAPAKRVAQLRTPVVSKKAGPLVPITPMPSYSDMDTPDLKNKLNRFGVRPLPKRQMVQKLKEIHQYTHQLETSESEEEEEEEAPARGHRPRPVSPPARSCAQSLNFKEPRAPPAVSFRKVQPSQDAQEPLSLSQSSNTSSTDGSQDSERSNPELLLSDSDSSDNEGLVTASQAVNRHADKIQAVRRFILSDPELHGRVLQYQPLVLSRLQERLKAAGIRLGAAKLLDFLDAQCITFTTAKPGQKAPPRKRKKKVAKGAGAATEGGVRGKGRGKRGGRAKGPD</sequence>
<feature type="domain" description="BTB" evidence="18">
    <location>
        <begin position="613"/>
        <end position="687"/>
    </location>
</feature>
<feature type="compositionally biased region" description="Low complexity" evidence="17">
    <location>
        <begin position="1855"/>
        <end position="1869"/>
    </location>
</feature>
<feature type="compositionally biased region" description="Acidic residues" evidence="17">
    <location>
        <begin position="825"/>
        <end position="839"/>
    </location>
</feature>
<dbReference type="Pfam" id="PF00651">
    <property type="entry name" value="BTB"/>
    <property type="match status" value="1"/>
</dbReference>
<feature type="region of interest" description="Disordered" evidence="17">
    <location>
        <begin position="1744"/>
        <end position="1763"/>
    </location>
</feature>
<feature type="region of interest" description="Disordered" evidence="17">
    <location>
        <begin position="419"/>
        <end position="462"/>
    </location>
</feature>
<name>A0A6P8F5D1_CLUHA</name>
<dbReference type="GeneID" id="105896877"/>
<evidence type="ECO:0000256" key="17">
    <source>
        <dbReference type="SAM" id="MobiDB-lite"/>
    </source>
</evidence>
<evidence type="ECO:0000256" key="9">
    <source>
        <dbReference type="ARBA" id="ARBA00022833"/>
    </source>
</evidence>
<dbReference type="OrthoDB" id="5576441at2759"/>
<evidence type="ECO:0000256" key="4">
    <source>
        <dbReference type="ARBA" id="ARBA00022553"/>
    </source>
</evidence>
<evidence type="ECO:0000259" key="18">
    <source>
        <dbReference type="PROSITE" id="PS50097"/>
    </source>
</evidence>
<dbReference type="SUPFAM" id="SSF54695">
    <property type="entry name" value="POZ domain"/>
    <property type="match status" value="1"/>
</dbReference>
<evidence type="ECO:0000313" key="19">
    <source>
        <dbReference type="Proteomes" id="UP000515152"/>
    </source>
</evidence>
<feature type="compositionally biased region" description="Acidic residues" evidence="17">
    <location>
        <begin position="784"/>
        <end position="806"/>
    </location>
</feature>
<dbReference type="GO" id="GO:0004519">
    <property type="term" value="F:endonuclease activity"/>
    <property type="evidence" value="ECO:0007669"/>
    <property type="project" value="UniProtKB-KW"/>
</dbReference>
<reference evidence="20" key="1">
    <citation type="submission" date="2025-08" db="UniProtKB">
        <authorList>
            <consortium name="RefSeq"/>
        </authorList>
    </citation>
    <scope>IDENTIFICATION</scope>
</reference>
<feature type="region of interest" description="Disordered" evidence="17">
    <location>
        <begin position="1185"/>
        <end position="1209"/>
    </location>
</feature>
<feature type="region of interest" description="Disordered" evidence="17">
    <location>
        <begin position="1225"/>
        <end position="1437"/>
    </location>
</feature>
<evidence type="ECO:0000256" key="12">
    <source>
        <dbReference type="ARBA" id="ARBA00023204"/>
    </source>
</evidence>
<dbReference type="PROSITE" id="PS50097">
    <property type="entry name" value="BTB"/>
    <property type="match status" value="1"/>
</dbReference>
<keyword evidence="8" id="KW-0863">Zinc-finger</keyword>
<dbReference type="Pfam" id="PF09494">
    <property type="entry name" value="Slx4"/>
    <property type="match status" value="1"/>
</dbReference>
<protein>
    <recommendedName>
        <fullName evidence="14">Structure-specific endonuclease subunit SLX4</fullName>
    </recommendedName>
    <alternativeName>
        <fullName evidence="16">BTB/POZ domain-containing protein 12</fullName>
    </alternativeName>
</protein>
<feature type="compositionally biased region" description="Polar residues" evidence="17">
    <location>
        <begin position="1335"/>
        <end position="1367"/>
    </location>
</feature>
<organism evidence="19 20">
    <name type="scientific">Clupea harengus</name>
    <name type="common">Atlantic herring</name>
    <dbReference type="NCBI Taxonomy" id="7950"/>
    <lineage>
        <taxon>Eukaryota</taxon>
        <taxon>Metazoa</taxon>
        <taxon>Chordata</taxon>
        <taxon>Craniata</taxon>
        <taxon>Vertebrata</taxon>
        <taxon>Euteleostomi</taxon>
        <taxon>Actinopterygii</taxon>
        <taxon>Neopterygii</taxon>
        <taxon>Teleostei</taxon>
        <taxon>Clupei</taxon>
        <taxon>Clupeiformes</taxon>
        <taxon>Clupeoidei</taxon>
        <taxon>Clupeidae</taxon>
        <taxon>Clupea</taxon>
    </lineage>
</organism>
<dbReference type="Proteomes" id="UP000515152">
    <property type="component" value="Chromosome 26"/>
</dbReference>
<feature type="compositionally biased region" description="Basic and acidic residues" evidence="17">
    <location>
        <begin position="67"/>
        <end position="82"/>
    </location>
</feature>